<organism evidence="1 2">
    <name type="scientific">Mucilaginibacter jinjuensis</name>
    <dbReference type="NCBI Taxonomy" id="1176721"/>
    <lineage>
        <taxon>Bacteria</taxon>
        <taxon>Pseudomonadati</taxon>
        <taxon>Bacteroidota</taxon>
        <taxon>Sphingobacteriia</taxon>
        <taxon>Sphingobacteriales</taxon>
        <taxon>Sphingobacteriaceae</taxon>
        <taxon>Mucilaginibacter</taxon>
    </lineage>
</organism>
<evidence type="ECO:0000313" key="2">
    <source>
        <dbReference type="Proteomes" id="UP001216139"/>
    </source>
</evidence>
<proteinExistence type="predicted"/>
<dbReference type="RefSeq" id="WP_273628554.1">
    <property type="nucleotide sequence ID" value="NZ_CP117167.1"/>
</dbReference>
<gene>
    <name evidence="1" type="ORF">PQO05_16690</name>
</gene>
<dbReference type="Proteomes" id="UP001216139">
    <property type="component" value="Chromosome"/>
</dbReference>
<evidence type="ECO:0000313" key="1">
    <source>
        <dbReference type="EMBL" id="WCT10374.1"/>
    </source>
</evidence>
<dbReference type="Gene3D" id="2.30.29.80">
    <property type="match status" value="1"/>
</dbReference>
<reference evidence="1 2" key="1">
    <citation type="submission" date="2023-02" db="EMBL/GenBank/DDBJ databases">
        <title>Genome sequence of Mucilaginibacter jinjuensis strain KACC 16571.</title>
        <authorList>
            <person name="Kim S."/>
            <person name="Heo J."/>
            <person name="Kwon S.-W."/>
        </authorList>
    </citation>
    <scope>NUCLEOTIDE SEQUENCE [LARGE SCALE GENOMIC DNA]</scope>
    <source>
        <strain evidence="1 2">KACC 16571</strain>
    </source>
</reference>
<keyword evidence="2" id="KW-1185">Reference proteome</keyword>
<name>A0ABY7T247_9SPHI</name>
<protein>
    <submittedName>
        <fullName evidence="1">Uncharacterized protein</fullName>
    </submittedName>
</protein>
<dbReference type="EMBL" id="CP117167">
    <property type="protein sequence ID" value="WCT10374.1"/>
    <property type="molecule type" value="Genomic_DNA"/>
</dbReference>
<sequence length="1021" mass="115146">MADNITIPKNPQTSASQDYNLLRSMGMAYIEELGSKLWTDYNIHDPGITLLEALCYAITDLGYRTAFDIKDLLASPIGVKPNFDKQALFTARNILTVNPWTIADYRKLLIDIKGIKNAWLACKDDGQSCNNMALYANCKKSILQYNPPTGHLINIKGFYDVWVEFEDEEAIGDLNSGKIKYNFNYLQSDVSTQVVTATIEMRLPSWQTINANSAQYKLFINPLSQVTQVGVSYITGNNTQPANITDGDVFWKALRQPMFATLIVTFAPDKSDLSTTETLELDYVPFTVWFQSDSDRKLLKVNDLALAIEDATSSGILAKYLDKIKTAAAVMDTTRYTLQQHRNLCEDFCSINAIQVEDIGICADMEVTTDADIEKVLAQAYYLIDQYFSPDIKFYSLAELLNNGKTVDDIFDGPQLDNGFIDNDQLDSTQLKTVLHTSDIINLLMDIPGVVAIRNLVLTRYNAIGKLVESEPWTLNVTTNMQPRLYLEASKFLVFKNGLPFLPDAEELADTLQVIIGANAQPQYSIIDNDLPVPVGTYYQLDEYQAVQNTLPLTYGVGFEGLPRNASDLRQAQARQLKAYLMVYEQILVNYLQQLSHIKDLFSLDTTISRTYFTEFLTGGNISDVNALFGKVNGNPVGQSDLDALVEDQETFLDRRNRFLDHLMARFGEQFTDYALMLYNYSDTKKVADEELINDKISFMEALPLMGSNRARAFNYKDAANVCSDANVAGLQTRIARLLGFKQISDHFKLYEEVDTDGIVYERRWRLVDHKGKIYISGSTHYVNEDIETANAKAELEIQQVIKYILDESRYTIKKNKVWTVDLTDPTGEIIATRKQGFITEDAAKAARQQIIDYASTIIYAEKVYVVEHLLLRPRNVPDADIPNGDPLLPVCVAANCDLCGEEDPYSFRLTIIMNGEAGIANSGIIFRRFAESTIRQEVPAHLALKICWVSNDQMAVFQGVYCAWLTELAKTEPDKILLSQKLNDLINEFITLKSVYPKAYLHDCVDGNDENRVYLNQTIV</sequence>
<accession>A0ABY7T247</accession>